<dbReference type="Pfam" id="PF00583">
    <property type="entry name" value="Acetyltransf_1"/>
    <property type="match status" value="1"/>
</dbReference>
<dbReference type="PANTHER" id="PTHR43877">
    <property type="entry name" value="AMINOALKYLPHOSPHONATE N-ACETYLTRANSFERASE-RELATED-RELATED"/>
    <property type="match status" value="1"/>
</dbReference>
<feature type="domain" description="N-acetyltransferase" evidence="3">
    <location>
        <begin position="4"/>
        <end position="153"/>
    </location>
</feature>
<evidence type="ECO:0000256" key="2">
    <source>
        <dbReference type="ARBA" id="ARBA00023315"/>
    </source>
</evidence>
<dbReference type="Proteomes" id="UP000535838">
    <property type="component" value="Unassembled WGS sequence"/>
</dbReference>
<accession>A0A841T3L2</accession>
<evidence type="ECO:0000313" key="5">
    <source>
        <dbReference type="Proteomes" id="UP000535838"/>
    </source>
</evidence>
<dbReference type="GO" id="GO:0016747">
    <property type="term" value="F:acyltransferase activity, transferring groups other than amino-acyl groups"/>
    <property type="evidence" value="ECO:0007669"/>
    <property type="project" value="InterPro"/>
</dbReference>
<name>A0A841T3L2_9BACL</name>
<dbReference type="AlphaFoldDB" id="A0A841T3L2"/>
<dbReference type="EMBL" id="JACJVQ010000020">
    <property type="protein sequence ID" value="MBB6637215.1"/>
    <property type="molecule type" value="Genomic_DNA"/>
</dbReference>
<protein>
    <submittedName>
        <fullName evidence="4">GNAT family N-acetyltransferase</fullName>
    </submittedName>
</protein>
<dbReference type="RefSeq" id="WP_185122422.1">
    <property type="nucleotide sequence ID" value="NZ_JACJVQ010000020.1"/>
</dbReference>
<organism evidence="4 5">
    <name type="scientific">Cohnella thailandensis</name>
    <dbReference type="NCBI Taxonomy" id="557557"/>
    <lineage>
        <taxon>Bacteria</taxon>
        <taxon>Bacillati</taxon>
        <taxon>Bacillota</taxon>
        <taxon>Bacilli</taxon>
        <taxon>Bacillales</taxon>
        <taxon>Paenibacillaceae</taxon>
        <taxon>Cohnella</taxon>
    </lineage>
</organism>
<dbReference type="PANTHER" id="PTHR43877:SF2">
    <property type="entry name" value="AMINOALKYLPHOSPHONATE N-ACETYLTRANSFERASE-RELATED"/>
    <property type="match status" value="1"/>
</dbReference>
<reference evidence="4 5" key="1">
    <citation type="submission" date="2020-08" db="EMBL/GenBank/DDBJ databases">
        <title>Cohnella phylogeny.</title>
        <authorList>
            <person name="Dunlap C."/>
        </authorList>
    </citation>
    <scope>NUCLEOTIDE SEQUENCE [LARGE SCALE GENOMIC DNA]</scope>
    <source>
        <strain evidence="4 5">DSM 25241</strain>
    </source>
</reference>
<keyword evidence="2" id="KW-0012">Acyltransferase</keyword>
<dbReference type="PROSITE" id="PS51186">
    <property type="entry name" value="GNAT"/>
    <property type="match status" value="1"/>
</dbReference>
<comment type="caution">
    <text evidence="4">The sequence shown here is derived from an EMBL/GenBank/DDBJ whole genome shotgun (WGS) entry which is preliminary data.</text>
</comment>
<dbReference type="InterPro" id="IPR000182">
    <property type="entry name" value="GNAT_dom"/>
</dbReference>
<dbReference type="InterPro" id="IPR050832">
    <property type="entry name" value="Bact_Acetyltransf"/>
</dbReference>
<keyword evidence="1 4" id="KW-0808">Transferase</keyword>
<proteinExistence type="predicted"/>
<keyword evidence="5" id="KW-1185">Reference proteome</keyword>
<dbReference type="InterPro" id="IPR016181">
    <property type="entry name" value="Acyl_CoA_acyltransferase"/>
</dbReference>
<evidence type="ECO:0000259" key="3">
    <source>
        <dbReference type="PROSITE" id="PS51186"/>
    </source>
</evidence>
<dbReference type="SUPFAM" id="SSF55729">
    <property type="entry name" value="Acyl-CoA N-acyltransferases (Nat)"/>
    <property type="match status" value="1"/>
</dbReference>
<evidence type="ECO:0000313" key="4">
    <source>
        <dbReference type="EMBL" id="MBB6637215.1"/>
    </source>
</evidence>
<gene>
    <name evidence="4" type="ORF">H7B67_24070</name>
</gene>
<dbReference type="Gene3D" id="3.40.630.30">
    <property type="match status" value="1"/>
</dbReference>
<sequence>MTSAIVNQATIAELEDVAALFNEYRIFYGQESDPDGAKKFLFDRFEHGESVIFIARDEEGGQAIGFTQLYPSFSSVSMKRIWILNDLFVTEKRRKRGAAQSLLQAAEEYAVRTKSKGLELATAPDNERAQRLYVNNGYKKDEEFYHYYLHVLA</sequence>
<dbReference type="CDD" id="cd04301">
    <property type="entry name" value="NAT_SF"/>
    <property type="match status" value="1"/>
</dbReference>
<evidence type="ECO:0000256" key="1">
    <source>
        <dbReference type="ARBA" id="ARBA00022679"/>
    </source>
</evidence>